<keyword evidence="2" id="KW-1185">Reference proteome</keyword>
<reference evidence="2" key="2">
    <citation type="journal article" date="2017" name="Nat. Plants">
        <title>The Aegilops tauschii genome reveals multiple impacts of transposons.</title>
        <authorList>
            <person name="Zhao G."/>
            <person name="Zou C."/>
            <person name="Li K."/>
            <person name="Wang K."/>
            <person name="Li T."/>
            <person name="Gao L."/>
            <person name="Zhang X."/>
            <person name="Wang H."/>
            <person name="Yang Z."/>
            <person name="Liu X."/>
            <person name="Jiang W."/>
            <person name="Mao L."/>
            <person name="Kong X."/>
            <person name="Jiao Y."/>
            <person name="Jia J."/>
        </authorList>
    </citation>
    <scope>NUCLEOTIDE SEQUENCE [LARGE SCALE GENOMIC DNA]</scope>
    <source>
        <strain evidence="2">cv. AL8/78</strain>
    </source>
</reference>
<dbReference type="Proteomes" id="UP000015105">
    <property type="component" value="Chromosome 4D"/>
</dbReference>
<accession>A0A453HGS9</accession>
<reference evidence="2" key="1">
    <citation type="journal article" date="2014" name="Science">
        <title>Ancient hybridizations among the ancestral genomes of bread wheat.</title>
        <authorList>
            <consortium name="International Wheat Genome Sequencing Consortium,"/>
            <person name="Marcussen T."/>
            <person name="Sandve S.R."/>
            <person name="Heier L."/>
            <person name="Spannagl M."/>
            <person name="Pfeifer M."/>
            <person name="Jakobsen K.S."/>
            <person name="Wulff B.B."/>
            <person name="Steuernagel B."/>
            <person name="Mayer K.F."/>
            <person name="Olsen O.A."/>
        </authorList>
    </citation>
    <scope>NUCLEOTIDE SEQUENCE [LARGE SCALE GENOMIC DNA]</scope>
    <source>
        <strain evidence="2">cv. AL8/78</strain>
    </source>
</reference>
<organism evidence="1 2">
    <name type="scientific">Aegilops tauschii subsp. strangulata</name>
    <name type="common">Goatgrass</name>
    <dbReference type="NCBI Taxonomy" id="200361"/>
    <lineage>
        <taxon>Eukaryota</taxon>
        <taxon>Viridiplantae</taxon>
        <taxon>Streptophyta</taxon>
        <taxon>Embryophyta</taxon>
        <taxon>Tracheophyta</taxon>
        <taxon>Spermatophyta</taxon>
        <taxon>Magnoliopsida</taxon>
        <taxon>Liliopsida</taxon>
        <taxon>Poales</taxon>
        <taxon>Poaceae</taxon>
        <taxon>BOP clade</taxon>
        <taxon>Pooideae</taxon>
        <taxon>Triticodae</taxon>
        <taxon>Triticeae</taxon>
        <taxon>Triticinae</taxon>
        <taxon>Aegilops</taxon>
    </lineage>
</organism>
<reference evidence="1" key="5">
    <citation type="journal article" date="2021" name="G3 (Bethesda)">
        <title>Aegilops tauschii genome assembly Aet v5.0 features greater sequence contiguity and improved annotation.</title>
        <authorList>
            <person name="Wang L."/>
            <person name="Zhu T."/>
            <person name="Rodriguez J.C."/>
            <person name="Deal K.R."/>
            <person name="Dubcovsky J."/>
            <person name="McGuire P.E."/>
            <person name="Lux T."/>
            <person name="Spannagl M."/>
            <person name="Mayer K.F.X."/>
            <person name="Baldrich P."/>
            <person name="Meyers B.C."/>
            <person name="Huo N."/>
            <person name="Gu Y.Q."/>
            <person name="Zhou H."/>
            <person name="Devos K.M."/>
            <person name="Bennetzen J.L."/>
            <person name="Unver T."/>
            <person name="Budak H."/>
            <person name="Gulick P.J."/>
            <person name="Galiba G."/>
            <person name="Kalapos B."/>
            <person name="Nelson D.R."/>
            <person name="Li P."/>
            <person name="You F.M."/>
            <person name="Luo M.C."/>
            <person name="Dvorak J."/>
        </authorList>
    </citation>
    <scope>NUCLEOTIDE SEQUENCE [LARGE SCALE GENOMIC DNA]</scope>
    <source>
        <strain evidence="1">cv. AL8/78</strain>
    </source>
</reference>
<proteinExistence type="predicted"/>
<dbReference type="EnsemblPlants" id="AET4Gv20187600.11">
    <property type="protein sequence ID" value="AET4Gv20187600.11"/>
    <property type="gene ID" value="AET4Gv20187600"/>
</dbReference>
<sequence length="84" mass="9806">MTMAVELHLGAKLMSLICSTLIGWSRHPVCVKKYHFIIRNEKMASCKTCRRCGLMVQLFQTRLVLSPMFSICNLIRQQYHCKQM</sequence>
<evidence type="ECO:0000313" key="1">
    <source>
        <dbReference type="EnsemblPlants" id="AET4Gv20187600.11"/>
    </source>
</evidence>
<reference evidence="1" key="3">
    <citation type="journal article" date="2017" name="Nature">
        <title>Genome sequence of the progenitor of the wheat D genome Aegilops tauschii.</title>
        <authorList>
            <person name="Luo M.C."/>
            <person name="Gu Y.Q."/>
            <person name="Puiu D."/>
            <person name="Wang H."/>
            <person name="Twardziok S.O."/>
            <person name="Deal K.R."/>
            <person name="Huo N."/>
            <person name="Zhu T."/>
            <person name="Wang L."/>
            <person name="Wang Y."/>
            <person name="McGuire P.E."/>
            <person name="Liu S."/>
            <person name="Long H."/>
            <person name="Ramasamy R.K."/>
            <person name="Rodriguez J.C."/>
            <person name="Van S.L."/>
            <person name="Yuan L."/>
            <person name="Wang Z."/>
            <person name="Xia Z."/>
            <person name="Xiao L."/>
            <person name="Anderson O.D."/>
            <person name="Ouyang S."/>
            <person name="Liang Y."/>
            <person name="Zimin A.V."/>
            <person name="Pertea G."/>
            <person name="Qi P."/>
            <person name="Bennetzen J.L."/>
            <person name="Dai X."/>
            <person name="Dawson M.W."/>
            <person name="Muller H.G."/>
            <person name="Kugler K."/>
            <person name="Rivarola-Duarte L."/>
            <person name="Spannagl M."/>
            <person name="Mayer K.F.X."/>
            <person name="Lu F.H."/>
            <person name="Bevan M.W."/>
            <person name="Leroy P."/>
            <person name="Li P."/>
            <person name="You F.M."/>
            <person name="Sun Q."/>
            <person name="Liu Z."/>
            <person name="Lyons E."/>
            <person name="Wicker T."/>
            <person name="Salzberg S.L."/>
            <person name="Devos K.M."/>
            <person name="Dvorak J."/>
        </authorList>
    </citation>
    <scope>NUCLEOTIDE SEQUENCE [LARGE SCALE GENOMIC DNA]</scope>
    <source>
        <strain evidence="1">cv. AL8/78</strain>
    </source>
</reference>
<name>A0A453HGS9_AEGTS</name>
<dbReference type="AlphaFoldDB" id="A0A453HGS9"/>
<evidence type="ECO:0000313" key="2">
    <source>
        <dbReference type="Proteomes" id="UP000015105"/>
    </source>
</evidence>
<reference evidence="1" key="4">
    <citation type="submission" date="2019-03" db="UniProtKB">
        <authorList>
            <consortium name="EnsemblPlants"/>
        </authorList>
    </citation>
    <scope>IDENTIFICATION</scope>
</reference>
<protein>
    <submittedName>
        <fullName evidence="1">Uncharacterized protein</fullName>
    </submittedName>
</protein>
<dbReference type="Gramene" id="AET4Gv20187600.12">
    <property type="protein sequence ID" value="AET4Gv20187600.12"/>
    <property type="gene ID" value="AET4Gv20187600"/>
</dbReference>
<dbReference type="EnsemblPlants" id="AET4Gv20187600.12">
    <property type="protein sequence ID" value="AET4Gv20187600.12"/>
    <property type="gene ID" value="AET4Gv20187600"/>
</dbReference>
<dbReference type="Gramene" id="AET4Gv20187600.11">
    <property type="protein sequence ID" value="AET4Gv20187600.11"/>
    <property type="gene ID" value="AET4Gv20187600"/>
</dbReference>